<dbReference type="OrthoDB" id="2735536at2759"/>
<reference evidence="4 7" key="1">
    <citation type="journal article" date="2011" name="Nature">
        <title>The Medicago genome provides insight into the evolution of rhizobial symbioses.</title>
        <authorList>
            <person name="Young N.D."/>
            <person name="Debelle F."/>
            <person name="Oldroyd G.E."/>
            <person name="Geurts R."/>
            <person name="Cannon S.B."/>
            <person name="Udvardi M.K."/>
            <person name="Benedito V.A."/>
            <person name="Mayer K.F."/>
            <person name="Gouzy J."/>
            <person name="Schoof H."/>
            <person name="Van de Peer Y."/>
            <person name="Proost S."/>
            <person name="Cook D.R."/>
            <person name="Meyers B.C."/>
            <person name="Spannagl M."/>
            <person name="Cheung F."/>
            <person name="De Mita S."/>
            <person name="Krishnakumar V."/>
            <person name="Gundlach H."/>
            <person name="Zhou S."/>
            <person name="Mudge J."/>
            <person name="Bharti A.K."/>
            <person name="Murray J.D."/>
            <person name="Naoumkina M.A."/>
            <person name="Rosen B."/>
            <person name="Silverstein K.A."/>
            <person name="Tang H."/>
            <person name="Rombauts S."/>
            <person name="Zhao P.X."/>
            <person name="Zhou P."/>
            <person name="Barbe V."/>
            <person name="Bardou P."/>
            <person name="Bechner M."/>
            <person name="Bellec A."/>
            <person name="Berger A."/>
            <person name="Berges H."/>
            <person name="Bidwell S."/>
            <person name="Bisseling T."/>
            <person name="Choisne N."/>
            <person name="Couloux A."/>
            <person name="Denny R."/>
            <person name="Deshpande S."/>
            <person name="Dai X."/>
            <person name="Doyle J.J."/>
            <person name="Dudez A.M."/>
            <person name="Farmer A.D."/>
            <person name="Fouteau S."/>
            <person name="Franken C."/>
            <person name="Gibelin C."/>
            <person name="Gish J."/>
            <person name="Goldstein S."/>
            <person name="Gonzalez A.J."/>
            <person name="Green P.J."/>
            <person name="Hallab A."/>
            <person name="Hartog M."/>
            <person name="Hua A."/>
            <person name="Humphray S.J."/>
            <person name="Jeong D.H."/>
            <person name="Jing Y."/>
            <person name="Jocker A."/>
            <person name="Kenton S.M."/>
            <person name="Kim D.J."/>
            <person name="Klee K."/>
            <person name="Lai H."/>
            <person name="Lang C."/>
            <person name="Lin S."/>
            <person name="Macmil S.L."/>
            <person name="Magdelenat G."/>
            <person name="Matthews L."/>
            <person name="McCorrison J."/>
            <person name="Monaghan E.L."/>
            <person name="Mun J.H."/>
            <person name="Najar F.Z."/>
            <person name="Nicholson C."/>
            <person name="Noirot C."/>
            <person name="O'Bleness M."/>
            <person name="Paule C.R."/>
            <person name="Poulain J."/>
            <person name="Prion F."/>
            <person name="Qin B."/>
            <person name="Qu C."/>
            <person name="Retzel E.F."/>
            <person name="Riddle C."/>
            <person name="Sallet E."/>
            <person name="Samain S."/>
            <person name="Samson N."/>
            <person name="Sanders I."/>
            <person name="Saurat O."/>
            <person name="Scarpelli C."/>
            <person name="Schiex T."/>
            <person name="Segurens B."/>
            <person name="Severin A.J."/>
            <person name="Sherrier D.J."/>
            <person name="Shi R."/>
            <person name="Sims S."/>
            <person name="Singer S.R."/>
            <person name="Sinharoy S."/>
            <person name="Sterck L."/>
            <person name="Viollet A."/>
            <person name="Wang B.B."/>
            <person name="Wang K."/>
            <person name="Wang M."/>
            <person name="Wang X."/>
            <person name="Warfsmann J."/>
            <person name="Weissenbach J."/>
            <person name="White D.D."/>
            <person name="White J.D."/>
            <person name="Wiley G.B."/>
            <person name="Wincker P."/>
            <person name="Xing Y."/>
            <person name="Yang L."/>
            <person name="Yao Z."/>
            <person name="Ying F."/>
            <person name="Zhai J."/>
            <person name="Zhou L."/>
            <person name="Zuber A."/>
            <person name="Denarie J."/>
            <person name="Dixon R.A."/>
            <person name="May G.D."/>
            <person name="Schwartz D.C."/>
            <person name="Rogers J."/>
            <person name="Quetier F."/>
            <person name="Town C.D."/>
            <person name="Roe B.A."/>
        </authorList>
    </citation>
    <scope>NUCLEOTIDE SEQUENCE [LARGE SCALE GENOMIC DNA]</scope>
    <source>
        <strain evidence="4">A17</strain>
        <strain evidence="6 7">cv. Jemalong A17</strain>
    </source>
</reference>
<sequence>MMERRCKVCVTGGAGYIGSLLVKKLLEKGYTVHATLRNLKDESKVSFLRGFPHANTRLVLFEADIYKPDDFGTAIQGCEFVFHVATPYLHQTDSQFRSIEEAAIAGVKSIAATCIKSRTVRRLIYTGTVVAASPLKDDGSGYKDFIDETCWTPLQSLHLPLTDFHKGYVASKTLAERELLRSYGNDENGSGGFEVVSLVVGVVGGETPLSYLPGSVAVITSQLQDNEALYQSLKFLEDICGKIPIVHIDDVCEAHIFCAELPSINGRFLVVNSCASLSEIGNYYSQNYPEFKLKEKYLEGQNRGIKWDSNKLIDNGFVYKYDLKMILDDNIRCLRRVGDHSMCLVSILEDLK</sequence>
<evidence type="ECO:0000313" key="4">
    <source>
        <dbReference type="EMBL" id="AES63794.1"/>
    </source>
</evidence>
<dbReference type="GO" id="GO:0033729">
    <property type="term" value="F:anthocyanidin reductase activity"/>
    <property type="evidence" value="ECO:0007669"/>
    <property type="project" value="UniProtKB-EC"/>
</dbReference>
<dbReference type="ExpressionAtlas" id="G7IPP9">
    <property type="expression patterns" value="differential"/>
</dbReference>
<dbReference type="Proteomes" id="UP000002051">
    <property type="component" value="Chromosome 2"/>
</dbReference>
<evidence type="ECO:0000256" key="1">
    <source>
        <dbReference type="ARBA" id="ARBA00022857"/>
    </source>
</evidence>
<evidence type="ECO:0000313" key="6">
    <source>
        <dbReference type="EnsemblPlants" id="AES63794"/>
    </source>
</evidence>
<name>G7IPP9_MEDTR</name>
<dbReference type="PaxDb" id="3880-AES63794"/>
<reference evidence="6" key="3">
    <citation type="submission" date="2015-04" db="UniProtKB">
        <authorList>
            <consortium name="EnsemblPlants"/>
        </authorList>
    </citation>
    <scope>IDENTIFICATION</scope>
    <source>
        <strain evidence="6">cv. Jemalong A17</strain>
    </source>
</reference>
<proteinExistence type="predicted"/>
<dbReference type="STRING" id="3880.G7IPP9"/>
<dbReference type="EMBL" id="PSQE01000002">
    <property type="protein sequence ID" value="RHN71916.1"/>
    <property type="molecule type" value="Genomic_DNA"/>
</dbReference>
<evidence type="ECO:0000259" key="3">
    <source>
        <dbReference type="Pfam" id="PF01370"/>
    </source>
</evidence>
<dbReference type="Gramene" id="rna7567">
    <property type="protein sequence ID" value="RHN71916.1"/>
    <property type="gene ID" value="gene7567"/>
</dbReference>
<dbReference type="eggNOG" id="KOG1502">
    <property type="taxonomic scope" value="Eukaryota"/>
</dbReference>
<evidence type="ECO:0000256" key="2">
    <source>
        <dbReference type="ARBA" id="ARBA00023002"/>
    </source>
</evidence>
<dbReference type="PANTHER" id="PTHR10366:SF808">
    <property type="entry name" value="DIHYDROFLAVONOL-4-REDUCTASE-LIKE PROTEIN"/>
    <property type="match status" value="1"/>
</dbReference>
<dbReference type="EC" id="1.3.1.77" evidence="5"/>
<evidence type="ECO:0000313" key="5">
    <source>
        <dbReference type="EMBL" id="RHN71916.1"/>
    </source>
</evidence>
<dbReference type="EMBL" id="CM001218">
    <property type="protein sequence ID" value="AES63794.1"/>
    <property type="molecule type" value="Genomic_DNA"/>
</dbReference>
<dbReference type="InterPro" id="IPR036291">
    <property type="entry name" value="NAD(P)-bd_dom_sf"/>
</dbReference>
<evidence type="ECO:0000313" key="7">
    <source>
        <dbReference type="Proteomes" id="UP000002051"/>
    </source>
</evidence>
<keyword evidence="1" id="KW-0521">NADP</keyword>
<reference evidence="4 7" key="2">
    <citation type="journal article" date="2014" name="BMC Genomics">
        <title>An improved genome release (version Mt4.0) for the model legume Medicago truncatula.</title>
        <authorList>
            <person name="Tang H."/>
            <person name="Krishnakumar V."/>
            <person name="Bidwell S."/>
            <person name="Rosen B."/>
            <person name="Chan A."/>
            <person name="Zhou S."/>
            <person name="Gentzbittel L."/>
            <person name="Childs K.L."/>
            <person name="Yandell M."/>
            <person name="Gundlach H."/>
            <person name="Mayer K.F."/>
            <person name="Schwartz D.C."/>
            <person name="Town C.D."/>
        </authorList>
    </citation>
    <scope>GENOME REANNOTATION</scope>
    <source>
        <strain evidence="6 7">cv. Jemalong A17</strain>
    </source>
</reference>
<protein>
    <submittedName>
        <fullName evidence="4">Dihydroflavonol-4-reductase-like protein</fullName>
    </submittedName>
    <submittedName>
        <fullName evidence="5">Putative anthocyanidin reductase ((2R,3R)-flavan-3-ol-forming)</fullName>
        <ecNumber evidence="5">1.3.1.77</ecNumber>
    </submittedName>
</protein>
<dbReference type="GO" id="GO:0016616">
    <property type="term" value="F:oxidoreductase activity, acting on the CH-OH group of donors, NAD or NADP as acceptor"/>
    <property type="evidence" value="ECO:0000318"/>
    <property type="project" value="GO_Central"/>
</dbReference>
<reference evidence="5" key="4">
    <citation type="journal article" date="2018" name="Nat. Plants">
        <title>Whole-genome landscape of Medicago truncatula symbiotic genes.</title>
        <authorList>
            <person name="Pecrix Y."/>
            <person name="Gamas P."/>
            <person name="Carrere S."/>
        </authorList>
    </citation>
    <scope>NUCLEOTIDE SEQUENCE</scope>
    <source>
        <tissue evidence="5">Leaves</tissue>
    </source>
</reference>
<dbReference type="OMA" id="FLCANEY"/>
<gene>
    <name evidence="6" type="primary">11423935</name>
    <name evidence="4" type="ordered locus">MTR_2g013260</name>
    <name evidence="5" type="ORF">MtrunA17_Chr2g0282011</name>
</gene>
<dbReference type="InterPro" id="IPR050425">
    <property type="entry name" value="NAD(P)_dehydrat-like"/>
</dbReference>
<keyword evidence="7" id="KW-1185">Reference proteome</keyword>
<keyword evidence="2 5" id="KW-0560">Oxidoreductase</keyword>
<dbReference type="Gene3D" id="3.40.50.720">
    <property type="entry name" value="NAD(P)-binding Rossmann-like Domain"/>
    <property type="match status" value="1"/>
</dbReference>
<dbReference type="AlphaFoldDB" id="G7IPP9"/>
<dbReference type="Proteomes" id="UP000265566">
    <property type="component" value="Chromosome 2"/>
</dbReference>
<feature type="domain" description="NAD-dependent epimerase/dehydratase" evidence="3">
    <location>
        <begin position="8"/>
        <end position="261"/>
    </location>
</feature>
<accession>G7IPP9</accession>
<dbReference type="FunFam" id="3.40.50.720:FF:000645">
    <property type="entry name" value="Anthocyanidin reductase ((2S)-flavan-3-ol-forming)"/>
    <property type="match status" value="1"/>
</dbReference>
<dbReference type="PANTHER" id="PTHR10366">
    <property type="entry name" value="NAD DEPENDENT EPIMERASE/DEHYDRATASE"/>
    <property type="match status" value="1"/>
</dbReference>
<organism evidence="4 7">
    <name type="scientific">Medicago truncatula</name>
    <name type="common">Barrel medic</name>
    <name type="synonym">Medicago tribuloides</name>
    <dbReference type="NCBI Taxonomy" id="3880"/>
    <lineage>
        <taxon>Eukaryota</taxon>
        <taxon>Viridiplantae</taxon>
        <taxon>Streptophyta</taxon>
        <taxon>Embryophyta</taxon>
        <taxon>Tracheophyta</taxon>
        <taxon>Spermatophyta</taxon>
        <taxon>Magnoliopsida</taxon>
        <taxon>eudicotyledons</taxon>
        <taxon>Gunneridae</taxon>
        <taxon>Pentapetalae</taxon>
        <taxon>rosids</taxon>
        <taxon>fabids</taxon>
        <taxon>Fabales</taxon>
        <taxon>Fabaceae</taxon>
        <taxon>Papilionoideae</taxon>
        <taxon>50 kb inversion clade</taxon>
        <taxon>NPAAA clade</taxon>
        <taxon>Hologalegina</taxon>
        <taxon>IRL clade</taxon>
        <taxon>Trifolieae</taxon>
        <taxon>Medicago</taxon>
    </lineage>
</organism>
<dbReference type="Pfam" id="PF01370">
    <property type="entry name" value="Epimerase"/>
    <property type="match status" value="1"/>
</dbReference>
<dbReference type="InterPro" id="IPR001509">
    <property type="entry name" value="Epimerase_deHydtase"/>
</dbReference>
<dbReference type="SUPFAM" id="SSF51735">
    <property type="entry name" value="NAD(P)-binding Rossmann-fold domains"/>
    <property type="match status" value="1"/>
</dbReference>
<dbReference type="KEGG" id="mtr:11423935"/>
<dbReference type="EnsemblPlants" id="AES63794">
    <property type="protein sequence ID" value="AES63794"/>
    <property type="gene ID" value="MTR_2g013260"/>
</dbReference>